<gene>
    <name evidence="2" type="ORF">F9U64_21465</name>
</gene>
<keyword evidence="1" id="KW-1133">Transmembrane helix</keyword>
<protein>
    <submittedName>
        <fullName evidence="2">Uncharacterized protein</fullName>
    </submittedName>
</protein>
<keyword evidence="3" id="KW-1185">Reference proteome</keyword>
<dbReference type="OrthoDB" id="1925387at2"/>
<comment type="caution">
    <text evidence="2">The sequence shown here is derived from an EMBL/GenBank/DDBJ whole genome shotgun (WGS) entry which is preliminary data.</text>
</comment>
<dbReference type="Proteomes" id="UP000480246">
    <property type="component" value="Unassembled WGS sequence"/>
</dbReference>
<dbReference type="AlphaFoldDB" id="A0A7C8KM95"/>
<name>A0A7C8KM95_9BACI</name>
<dbReference type="EMBL" id="WEID01000123">
    <property type="protein sequence ID" value="KAB8125867.1"/>
    <property type="molecule type" value="Genomic_DNA"/>
</dbReference>
<keyword evidence="1" id="KW-0812">Transmembrane</keyword>
<evidence type="ECO:0000313" key="2">
    <source>
        <dbReference type="EMBL" id="KAB8125867.1"/>
    </source>
</evidence>
<keyword evidence="1" id="KW-0472">Membrane</keyword>
<accession>A0A7C8KM95</accession>
<reference evidence="2 3" key="1">
    <citation type="submission" date="2019-10" db="EMBL/GenBank/DDBJ databases">
        <title>Gracilibacillus sp. nov. isolated from rice seeds.</title>
        <authorList>
            <person name="He S."/>
        </authorList>
    </citation>
    <scope>NUCLEOTIDE SEQUENCE [LARGE SCALE GENOMIC DNA]</scope>
    <source>
        <strain evidence="2 3">TD8</strain>
    </source>
</reference>
<feature type="transmembrane region" description="Helical" evidence="1">
    <location>
        <begin position="26"/>
        <end position="46"/>
    </location>
</feature>
<sequence length="205" mass="23521">MKKLWETLKTMTFKEAVDYIWEYYKLHIIGIIAGLFIIISILINVFTEDEVAYNAMVVSAIPYEEVGAFSDQMNEEHFEDFRFAVDNITHDGGKLAEQSIEQAQKFTVRIATGEVDLIITDETLARELIDQEGLKPIEQIIDVELLEQEGVELLDFGTGTVYGMRTNNLDVFQDREMFQDRILIIPSTSEKDELSKQVIETLIKS</sequence>
<organism evidence="2 3">
    <name type="scientific">Gracilibacillus oryzae</name>
    <dbReference type="NCBI Taxonomy" id="1672701"/>
    <lineage>
        <taxon>Bacteria</taxon>
        <taxon>Bacillati</taxon>
        <taxon>Bacillota</taxon>
        <taxon>Bacilli</taxon>
        <taxon>Bacillales</taxon>
        <taxon>Bacillaceae</taxon>
        <taxon>Gracilibacillus</taxon>
    </lineage>
</organism>
<evidence type="ECO:0000313" key="3">
    <source>
        <dbReference type="Proteomes" id="UP000480246"/>
    </source>
</evidence>
<dbReference type="RefSeq" id="WP_153406925.1">
    <property type="nucleotide sequence ID" value="NZ_ML762456.1"/>
</dbReference>
<evidence type="ECO:0000256" key="1">
    <source>
        <dbReference type="SAM" id="Phobius"/>
    </source>
</evidence>
<proteinExistence type="predicted"/>